<dbReference type="PANTHER" id="PTHR11049">
    <property type="entry name" value="ACYL COENZYME A THIOESTER HYDROLASE"/>
    <property type="match status" value="1"/>
</dbReference>
<keyword evidence="4" id="KW-1185">Reference proteome</keyword>
<protein>
    <submittedName>
        <fullName evidence="3">ACOT7</fullName>
    </submittedName>
</protein>
<dbReference type="Proteomes" id="UP000593567">
    <property type="component" value="Unassembled WGS sequence"/>
</dbReference>
<dbReference type="GO" id="GO:0009062">
    <property type="term" value="P:fatty acid catabolic process"/>
    <property type="evidence" value="ECO:0007669"/>
    <property type="project" value="TreeGrafter"/>
</dbReference>
<comment type="caution">
    <text evidence="3">The sequence shown here is derived from an EMBL/GenBank/DDBJ whole genome shotgun (WGS) entry which is preliminary data.</text>
</comment>
<dbReference type="OrthoDB" id="331699at2759"/>
<dbReference type="AlphaFoldDB" id="A0A7J7KQ97"/>
<dbReference type="PROSITE" id="PS51770">
    <property type="entry name" value="HOTDOG_ACOT"/>
    <property type="match status" value="2"/>
</dbReference>
<dbReference type="InterPro" id="IPR029069">
    <property type="entry name" value="HotDog_dom_sf"/>
</dbReference>
<evidence type="ECO:0000259" key="2">
    <source>
        <dbReference type="PROSITE" id="PS51770"/>
    </source>
</evidence>
<dbReference type="EMBL" id="VXIV02000155">
    <property type="protein sequence ID" value="KAF6040342.1"/>
    <property type="molecule type" value="Genomic_DNA"/>
</dbReference>
<keyword evidence="1" id="KW-0378">Hydrolase</keyword>
<gene>
    <name evidence="3" type="ORF">EB796_001345</name>
</gene>
<dbReference type="GO" id="GO:0005829">
    <property type="term" value="C:cytosol"/>
    <property type="evidence" value="ECO:0007669"/>
    <property type="project" value="TreeGrafter"/>
</dbReference>
<accession>A0A7J7KQ97</accession>
<name>A0A7J7KQ97_BUGNE</name>
<dbReference type="InterPro" id="IPR033120">
    <property type="entry name" value="HOTDOG_ACOT"/>
</dbReference>
<proteinExistence type="predicted"/>
<evidence type="ECO:0000313" key="4">
    <source>
        <dbReference type="Proteomes" id="UP000593567"/>
    </source>
</evidence>
<dbReference type="SUPFAM" id="SSF54637">
    <property type="entry name" value="Thioesterase/thiol ester dehydrase-isomerase"/>
    <property type="match status" value="2"/>
</dbReference>
<feature type="domain" description="HotDog ACOT-type" evidence="2">
    <location>
        <begin position="74"/>
        <end position="207"/>
    </location>
</feature>
<feature type="domain" description="HotDog ACOT-type" evidence="2">
    <location>
        <begin position="272"/>
        <end position="387"/>
    </location>
</feature>
<sequence length="450" mass="50904">MQCWRINNAFWLCSILKIIFFAKNLILEDCFLIDLRNHFSNALNLNSCLVLRYYFGKPRDSTFSDGGEDDPGYGPGYLTTDEFLDMNNSLDQLPCPAGRVNAATLLKVFEETGSVVCTRYCNYTSSDQSLRTGNLYDQVHCGMVYVDYLELLLPAFAGELLTCVADIYFTSPTAIEVKSVIWSENLVSCNRRIVGKSSAWFVSFNVRNEWKLAKVPKLALDPSLEVDSLDRYEKYKEGWKNLSQSRVEFHRPHFSGDLQERTSKGKIINSNRYSEVVITHIVNMADCGAYLYMHCGSIMGVMEDAASMVVRKHTGTQSIPLACGYQFGFLELVPRGSMMIVYAHLTFTSKRLLEVEVIADIEVINNQSIETKRAAVGYFAFVVQVGRIPTLKLSTAEEEAQFQEGQKRFDEMRKHLKYTDMRVSENSGHVTIDKSINTSQVLAPPPARTI</sequence>
<dbReference type="GO" id="GO:0052816">
    <property type="term" value="F:long-chain fatty acyl-CoA hydrolase activity"/>
    <property type="evidence" value="ECO:0007669"/>
    <property type="project" value="TreeGrafter"/>
</dbReference>
<dbReference type="InterPro" id="IPR040170">
    <property type="entry name" value="Cytosol_ACT"/>
</dbReference>
<organism evidence="3 4">
    <name type="scientific">Bugula neritina</name>
    <name type="common">Brown bryozoan</name>
    <name type="synonym">Sertularia neritina</name>
    <dbReference type="NCBI Taxonomy" id="10212"/>
    <lineage>
        <taxon>Eukaryota</taxon>
        <taxon>Metazoa</taxon>
        <taxon>Spiralia</taxon>
        <taxon>Lophotrochozoa</taxon>
        <taxon>Bryozoa</taxon>
        <taxon>Gymnolaemata</taxon>
        <taxon>Cheilostomatida</taxon>
        <taxon>Flustrina</taxon>
        <taxon>Buguloidea</taxon>
        <taxon>Bugulidae</taxon>
        <taxon>Bugula</taxon>
    </lineage>
</organism>
<dbReference type="Gene3D" id="3.10.129.10">
    <property type="entry name" value="Hotdog Thioesterase"/>
    <property type="match status" value="2"/>
</dbReference>
<dbReference type="GO" id="GO:0006637">
    <property type="term" value="P:acyl-CoA metabolic process"/>
    <property type="evidence" value="ECO:0007669"/>
    <property type="project" value="TreeGrafter"/>
</dbReference>
<evidence type="ECO:0000313" key="3">
    <source>
        <dbReference type="EMBL" id="KAF6040342.1"/>
    </source>
</evidence>
<dbReference type="PANTHER" id="PTHR11049:SF24">
    <property type="entry name" value="CYTOSOLIC ACYL COENZYME A THIOESTER HYDROLASE"/>
    <property type="match status" value="1"/>
</dbReference>
<reference evidence="3" key="1">
    <citation type="submission" date="2020-06" db="EMBL/GenBank/DDBJ databases">
        <title>Draft genome of Bugula neritina, a colonial animal packing powerful symbionts and potential medicines.</title>
        <authorList>
            <person name="Rayko M."/>
        </authorList>
    </citation>
    <scope>NUCLEOTIDE SEQUENCE [LARGE SCALE GENOMIC DNA]</scope>
    <source>
        <strain evidence="3">Kwan_BN1</strain>
    </source>
</reference>
<evidence type="ECO:0000256" key="1">
    <source>
        <dbReference type="ARBA" id="ARBA00022801"/>
    </source>
</evidence>